<evidence type="ECO:0000313" key="1">
    <source>
        <dbReference type="EMBL" id="MDF3635847.1"/>
    </source>
</evidence>
<accession>A0AAW6NJD5</accession>
<gene>
    <name evidence="1" type="ORF">P3S46_01265</name>
</gene>
<dbReference type="AlphaFoldDB" id="A0AAW6NJD5"/>
<comment type="caution">
    <text evidence="1">The sequence shown here is derived from an EMBL/GenBank/DDBJ whole genome shotgun (WGS) entry which is preliminary data.</text>
</comment>
<dbReference type="EMBL" id="JARJGR010000185">
    <property type="protein sequence ID" value="MDF3635847.1"/>
    <property type="molecule type" value="Genomic_DNA"/>
</dbReference>
<reference evidence="1" key="1">
    <citation type="submission" date="2023-03" db="EMBL/GenBank/DDBJ databases">
        <title>A Study on Prevalence and Characterization of Enterobacter cloacae strains in China.</title>
        <authorList>
            <person name="Zheng Z."/>
        </authorList>
    </citation>
    <scope>NUCLEOTIDE SEQUENCE</scope>
    <source>
        <strain evidence="1">EC77</strain>
    </source>
</reference>
<evidence type="ECO:0000313" key="2">
    <source>
        <dbReference type="Proteomes" id="UP001215180"/>
    </source>
</evidence>
<sequence>SIVTPPNSSIMFAECASIPVLKADLPQGESWLCCAVLAGGRQLAAATPQLNITHSRVVISEPGSERKLSFTL</sequence>
<proteinExistence type="predicted"/>
<organism evidence="1 2">
    <name type="scientific">Enterobacter cloacae</name>
    <dbReference type="NCBI Taxonomy" id="550"/>
    <lineage>
        <taxon>Bacteria</taxon>
        <taxon>Pseudomonadati</taxon>
        <taxon>Pseudomonadota</taxon>
        <taxon>Gammaproteobacteria</taxon>
        <taxon>Enterobacterales</taxon>
        <taxon>Enterobacteriaceae</taxon>
        <taxon>Enterobacter</taxon>
        <taxon>Enterobacter cloacae complex</taxon>
    </lineage>
</organism>
<name>A0AAW6NJD5_ENTCL</name>
<protein>
    <submittedName>
        <fullName evidence="1">Uncharacterized protein</fullName>
    </submittedName>
</protein>
<feature type="non-terminal residue" evidence="1">
    <location>
        <position position="1"/>
    </location>
</feature>
<dbReference type="Proteomes" id="UP001215180">
    <property type="component" value="Unassembled WGS sequence"/>
</dbReference>